<dbReference type="AlphaFoldDB" id="A0A512NNN3"/>
<dbReference type="RefSeq" id="WP_170303681.1">
    <property type="nucleotide sequence ID" value="NZ_BKAJ01000169.1"/>
</dbReference>
<evidence type="ECO:0000313" key="3">
    <source>
        <dbReference type="Proteomes" id="UP000321058"/>
    </source>
</evidence>
<sequence length="55" mass="6194">MQGAIEQLEEERFAEGERTMSEAERPDLYEPSGYVAKEPIKLQRLVDQLTAVVAA</sequence>
<proteinExistence type="predicted"/>
<dbReference type="EMBL" id="BKAJ01000169">
    <property type="protein sequence ID" value="GEP60542.1"/>
    <property type="molecule type" value="Genomic_DNA"/>
</dbReference>
<evidence type="ECO:0000313" key="2">
    <source>
        <dbReference type="EMBL" id="GEP60542.1"/>
    </source>
</evidence>
<organism evidence="2 3">
    <name type="scientific">Reyranella soli</name>
    <dbReference type="NCBI Taxonomy" id="1230389"/>
    <lineage>
        <taxon>Bacteria</taxon>
        <taxon>Pseudomonadati</taxon>
        <taxon>Pseudomonadota</taxon>
        <taxon>Alphaproteobacteria</taxon>
        <taxon>Hyphomicrobiales</taxon>
        <taxon>Reyranellaceae</taxon>
        <taxon>Reyranella</taxon>
    </lineage>
</organism>
<feature type="region of interest" description="Disordered" evidence="1">
    <location>
        <begin position="1"/>
        <end position="29"/>
    </location>
</feature>
<name>A0A512NNN3_9HYPH</name>
<protein>
    <submittedName>
        <fullName evidence="2">Uncharacterized protein</fullName>
    </submittedName>
</protein>
<comment type="caution">
    <text evidence="2">The sequence shown here is derived from an EMBL/GenBank/DDBJ whole genome shotgun (WGS) entry which is preliminary data.</text>
</comment>
<keyword evidence="3" id="KW-1185">Reference proteome</keyword>
<accession>A0A512NNN3</accession>
<evidence type="ECO:0000256" key="1">
    <source>
        <dbReference type="SAM" id="MobiDB-lite"/>
    </source>
</evidence>
<reference evidence="2 3" key="1">
    <citation type="submission" date="2019-07" db="EMBL/GenBank/DDBJ databases">
        <title>Whole genome shotgun sequence of Reyranella soli NBRC 108950.</title>
        <authorList>
            <person name="Hosoyama A."/>
            <person name="Uohara A."/>
            <person name="Ohji S."/>
            <person name="Ichikawa N."/>
        </authorList>
    </citation>
    <scope>NUCLEOTIDE SEQUENCE [LARGE SCALE GENOMIC DNA]</scope>
    <source>
        <strain evidence="2 3">NBRC 108950</strain>
    </source>
</reference>
<feature type="compositionally biased region" description="Basic and acidic residues" evidence="1">
    <location>
        <begin position="10"/>
        <end position="28"/>
    </location>
</feature>
<gene>
    <name evidence="2" type="ORF">RSO01_77080</name>
</gene>
<dbReference type="Proteomes" id="UP000321058">
    <property type="component" value="Unassembled WGS sequence"/>
</dbReference>